<dbReference type="SUPFAM" id="SSF53784">
    <property type="entry name" value="Phosphofructokinase"/>
    <property type="match status" value="1"/>
</dbReference>
<name>A0A645IMT7_9ZZZZ</name>
<reference evidence="1" key="1">
    <citation type="submission" date="2019-08" db="EMBL/GenBank/DDBJ databases">
        <authorList>
            <person name="Kucharzyk K."/>
            <person name="Murdoch R.W."/>
            <person name="Higgins S."/>
            <person name="Loffler F."/>
        </authorList>
    </citation>
    <scope>NUCLEOTIDE SEQUENCE</scope>
</reference>
<dbReference type="InterPro" id="IPR035966">
    <property type="entry name" value="PKF_sf"/>
</dbReference>
<dbReference type="GO" id="GO:0047334">
    <property type="term" value="F:diphosphate-fructose-6-phosphate 1-phosphotransferase activity"/>
    <property type="evidence" value="ECO:0007669"/>
    <property type="project" value="UniProtKB-EC"/>
</dbReference>
<dbReference type="EC" id="2.7.1.90" evidence="1"/>
<dbReference type="Gene3D" id="3.40.50.450">
    <property type="match status" value="1"/>
</dbReference>
<dbReference type="EMBL" id="VSSQ01118004">
    <property type="protein sequence ID" value="MPN52162.1"/>
    <property type="molecule type" value="Genomic_DNA"/>
</dbReference>
<proteinExistence type="predicted"/>
<comment type="caution">
    <text evidence="1">The sequence shown here is derived from an EMBL/GenBank/DDBJ whole genome shotgun (WGS) entry which is preliminary data.</text>
</comment>
<accession>A0A645IMT7</accession>
<dbReference type="GO" id="GO:0003872">
    <property type="term" value="F:6-phosphofructokinase activity"/>
    <property type="evidence" value="ECO:0007669"/>
    <property type="project" value="InterPro"/>
</dbReference>
<evidence type="ECO:0000313" key="1">
    <source>
        <dbReference type="EMBL" id="MPN52162.1"/>
    </source>
</evidence>
<sequence>MSTILREPGCIYQVRYDKAPLELVANSERTFPAEWISADKADVTDDFLNYVRPLIGEDFPSVPTVNGRQRFACLKPIFAQKKLANYIPEADRSKK</sequence>
<dbReference type="AlphaFoldDB" id="A0A645IMT7"/>
<dbReference type="Gene3D" id="3.40.50.460">
    <property type="entry name" value="Phosphofructokinase domain"/>
    <property type="match status" value="1"/>
</dbReference>
<protein>
    <submittedName>
        <fullName evidence="1">Pyrophosphate--fructose 6-phosphate 1-phosphotransferase</fullName>
        <ecNumber evidence="1">2.7.1.90</ecNumber>
    </submittedName>
</protein>
<organism evidence="1">
    <name type="scientific">bioreactor metagenome</name>
    <dbReference type="NCBI Taxonomy" id="1076179"/>
    <lineage>
        <taxon>unclassified sequences</taxon>
        <taxon>metagenomes</taxon>
        <taxon>ecological metagenomes</taxon>
    </lineage>
</organism>
<keyword evidence="1" id="KW-0808">Transferase</keyword>
<gene>
    <name evidence="1" type="primary">pfp_41</name>
    <name evidence="1" type="ORF">SDC9_199816</name>
</gene>